<dbReference type="EMBL" id="JBHMAA010000032">
    <property type="protein sequence ID" value="MFB9952199.1"/>
    <property type="molecule type" value="Genomic_DNA"/>
</dbReference>
<evidence type="ECO:0000313" key="2">
    <source>
        <dbReference type="Proteomes" id="UP001589692"/>
    </source>
</evidence>
<name>A0ABV6ANJ9_9HYPH</name>
<dbReference type="InterPro" id="IPR036078">
    <property type="entry name" value="Spo11/TopoVI_A_sf"/>
</dbReference>
<sequence length="423" mass="47721">MTLGNIIRITKSFHKASLQELTVLSAQNDPYRLDTKTNHRNGQWLAQHMEAAGLLKPWKRTHNRGVFYALVAAGDVLKPDGIPFVNDDECWSFLEQASKAARWLGYVPWERIFDARNSDPVIRTSEPLSPYSAIAFDVDGYAFDPAELRPRIDLCDFHARQMYKVVIFGEKTSLETVLWPVAEQYGADLYLPSGEISDTFIYRMATNAMNDGRPIVVFTLADADPSGYQMSTSIAHKLRAMKDSIYPSLDFRLIPIGLTVEQVKDLGLPSTPLKETEKRASRWRERFGVEQTEIDALATLRPDVLRSIVTNAIDPWIDRTLDDRVREARDEWLEQAAAEFARQSASTALAAKIAEADTALELFKSSVEDIRGEINSLDMNLPTFHLPEPFIDLPLPLALVHSDMELIDHIAVLRERKSYGGEA</sequence>
<comment type="caution">
    <text evidence="1">The sequence shown here is derived from an EMBL/GenBank/DDBJ whole genome shotgun (WGS) entry which is preliminary data.</text>
</comment>
<evidence type="ECO:0008006" key="3">
    <source>
        <dbReference type="Google" id="ProtNLM"/>
    </source>
</evidence>
<keyword evidence="2" id="KW-1185">Reference proteome</keyword>
<reference evidence="1 2" key="1">
    <citation type="submission" date="2024-09" db="EMBL/GenBank/DDBJ databases">
        <authorList>
            <person name="Sun Q."/>
            <person name="Mori K."/>
        </authorList>
    </citation>
    <scope>NUCLEOTIDE SEQUENCE [LARGE SCALE GENOMIC DNA]</scope>
    <source>
        <strain evidence="1 2">TBRC 4938</strain>
    </source>
</reference>
<dbReference type="SUPFAM" id="SSF56726">
    <property type="entry name" value="DNA topoisomerase IV, alpha subunit"/>
    <property type="match status" value="1"/>
</dbReference>
<proteinExistence type="predicted"/>
<dbReference type="Proteomes" id="UP001589692">
    <property type="component" value="Unassembled WGS sequence"/>
</dbReference>
<gene>
    <name evidence="1" type="ORF">ACFFP0_25430</name>
</gene>
<evidence type="ECO:0000313" key="1">
    <source>
        <dbReference type="EMBL" id="MFB9952199.1"/>
    </source>
</evidence>
<protein>
    <recommendedName>
        <fullName evidence="3">Wadjet protein JetD C-terminal domain-containing protein</fullName>
    </recommendedName>
</protein>
<dbReference type="RefSeq" id="WP_377265014.1">
    <property type="nucleotide sequence ID" value="NZ_JBHMAA010000032.1"/>
</dbReference>
<organism evidence="1 2">
    <name type="scientific">Rhizobium puerariae</name>
    <dbReference type="NCBI Taxonomy" id="1585791"/>
    <lineage>
        <taxon>Bacteria</taxon>
        <taxon>Pseudomonadati</taxon>
        <taxon>Pseudomonadota</taxon>
        <taxon>Alphaproteobacteria</taxon>
        <taxon>Hyphomicrobiales</taxon>
        <taxon>Rhizobiaceae</taxon>
        <taxon>Rhizobium/Agrobacterium group</taxon>
        <taxon>Rhizobium</taxon>
    </lineage>
</organism>
<accession>A0ABV6ANJ9</accession>